<dbReference type="InterPro" id="IPR011623">
    <property type="entry name" value="7TMR_DISM_rcpt_extracell_dom1"/>
</dbReference>
<comment type="caution">
    <text evidence="6">The sequence shown here is derived from an EMBL/GenBank/DDBJ whole genome shotgun (WGS) entry which is preliminary data.</text>
</comment>
<feature type="transmembrane region" description="Helical" evidence="4">
    <location>
        <begin position="236"/>
        <end position="257"/>
    </location>
</feature>
<dbReference type="InterPro" id="IPR011622">
    <property type="entry name" value="7TMR_DISM_rcpt_extracell_dom2"/>
</dbReference>
<feature type="compositionally biased region" description="Pro residues" evidence="3">
    <location>
        <begin position="29"/>
        <end position="38"/>
    </location>
</feature>
<gene>
    <name evidence="6" type="ORF">ACFFGH_08410</name>
</gene>
<dbReference type="PROSITE" id="PS50887">
    <property type="entry name" value="GGDEF"/>
    <property type="match status" value="1"/>
</dbReference>
<feature type="compositionally biased region" description="Basic and acidic residues" evidence="3">
    <location>
        <begin position="1"/>
        <end position="15"/>
    </location>
</feature>
<feature type="transmembrane region" description="Helical" evidence="4">
    <location>
        <begin position="332"/>
        <end position="352"/>
    </location>
</feature>
<dbReference type="InterPro" id="IPR043128">
    <property type="entry name" value="Rev_trsase/Diguanyl_cyclase"/>
</dbReference>
<dbReference type="InterPro" id="IPR000160">
    <property type="entry name" value="GGDEF_dom"/>
</dbReference>
<evidence type="ECO:0000313" key="7">
    <source>
        <dbReference type="Proteomes" id="UP001589896"/>
    </source>
</evidence>
<evidence type="ECO:0000256" key="1">
    <source>
        <dbReference type="ARBA" id="ARBA00012528"/>
    </source>
</evidence>
<evidence type="ECO:0000256" key="4">
    <source>
        <dbReference type="SAM" id="Phobius"/>
    </source>
</evidence>
<feature type="region of interest" description="Disordered" evidence="3">
    <location>
        <begin position="1"/>
        <end position="39"/>
    </location>
</feature>
<evidence type="ECO:0000313" key="6">
    <source>
        <dbReference type="EMBL" id="MFC0677859.1"/>
    </source>
</evidence>
<keyword evidence="4" id="KW-0812">Transmembrane</keyword>
<dbReference type="EC" id="2.7.7.65" evidence="1"/>
<dbReference type="PANTHER" id="PTHR45138:SF9">
    <property type="entry name" value="DIGUANYLATE CYCLASE DGCM-RELATED"/>
    <property type="match status" value="1"/>
</dbReference>
<feature type="transmembrane region" description="Helical" evidence="4">
    <location>
        <begin position="264"/>
        <end position="281"/>
    </location>
</feature>
<feature type="transmembrane region" description="Helical" evidence="4">
    <location>
        <begin position="422"/>
        <end position="441"/>
    </location>
</feature>
<comment type="catalytic activity">
    <reaction evidence="2">
        <text>2 GTP = 3',3'-c-di-GMP + 2 diphosphate</text>
        <dbReference type="Rhea" id="RHEA:24898"/>
        <dbReference type="ChEBI" id="CHEBI:33019"/>
        <dbReference type="ChEBI" id="CHEBI:37565"/>
        <dbReference type="ChEBI" id="CHEBI:58805"/>
        <dbReference type="EC" id="2.7.7.65"/>
    </reaction>
</comment>
<dbReference type="Proteomes" id="UP001589896">
    <property type="component" value="Unassembled WGS sequence"/>
</dbReference>
<dbReference type="InterPro" id="IPR050469">
    <property type="entry name" value="Diguanylate_Cyclase"/>
</dbReference>
<dbReference type="Pfam" id="PF00990">
    <property type="entry name" value="GGDEF"/>
    <property type="match status" value="1"/>
</dbReference>
<dbReference type="InterPro" id="IPR029787">
    <property type="entry name" value="Nucleotide_cyclase"/>
</dbReference>
<feature type="transmembrane region" description="Helical" evidence="4">
    <location>
        <begin position="59"/>
        <end position="79"/>
    </location>
</feature>
<dbReference type="SUPFAM" id="SSF55073">
    <property type="entry name" value="Nucleotide cyclase"/>
    <property type="match status" value="1"/>
</dbReference>
<dbReference type="SMART" id="SM00267">
    <property type="entry name" value="GGDEF"/>
    <property type="match status" value="1"/>
</dbReference>
<dbReference type="NCBIfam" id="TIGR00254">
    <property type="entry name" value="GGDEF"/>
    <property type="match status" value="1"/>
</dbReference>
<keyword evidence="7" id="KW-1185">Reference proteome</keyword>
<feature type="domain" description="GGDEF" evidence="5">
    <location>
        <begin position="516"/>
        <end position="651"/>
    </location>
</feature>
<name>A0ABV6RMS0_9GAMM</name>
<dbReference type="Pfam" id="PF07695">
    <property type="entry name" value="7TMR-DISM_7TM"/>
    <property type="match status" value="1"/>
</dbReference>
<dbReference type="EMBL" id="JBHLTG010000001">
    <property type="protein sequence ID" value="MFC0677859.1"/>
    <property type="molecule type" value="Genomic_DNA"/>
</dbReference>
<dbReference type="Gene3D" id="3.30.70.270">
    <property type="match status" value="1"/>
</dbReference>
<dbReference type="PANTHER" id="PTHR45138">
    <property type="entry name" value="REGULATORY COMPONENTS OF SENSORY TRANSDUCTION SYSTEM"/>
    <property type="match status" value="1"/>
</dbReference>
<dbReference type="Pfam" id="PF07696">
    <property type="entry name" value="7TMR-DISMED2"/>
    <property type="match status" value="1"/>
</dbReference>
<dbReference type="Gene3D" id="2.60.40.2380">
    <property type="match status" value="1"/>
</dbReference>
<dbReference type="RefSeq" id="WP_386666922.1">
    <property type="nucleotide sequence ID" value="NZ_JBHLTG010000001.1"/>
</dbReference>
<reference evidence="6 7" key="1">
    <citation type="submission" date="2024-09" db="EMBL/GenBank/DDBJ databases">
        <authorList>
            <person name="Sun Q."/>
            <person name="Mori K."/>
        </authorList>
    </citation>
    <scope>NUCLEOTIDE SEQUENCE [LARGE SCALE GENOMIC DNA]</scope>
    <source>
        <strain evidence="6 7">KCTC 23076</strain>
    </source>
</reference>
<keyword evidence="4" id="KW-0472">Membrane</keyword>
<feature type="transmembrane region" description="Helical" evidence="4">
    <location>
        <begin position="358"/>
        <end position="377"/>
    </location>
</feature>
<dbReference type="CDD" id="cd01949">
    <property type="entry name" value="GGDEF"/>
    <property type="match status" value="1"/>
</dbReference>
<feature type="transmembrane region" description="Helical" evidence="4">
    <location>
        <begin position="301"/>
        <end position="320"/>
    </location>
</feature>
<accession>A0ABV6RMS0</accession>
<organism evidence="6 7">
    <name type="scientific">Lysobacter korlensis</name>
    <dbReference type="NCBI Taxonomy" id="553636"/>
    <lineage>
        <taxon>Bacteria</taxon>
        <taxon>Pseudomonadati</taxon>
        <taxon>Pseudomonadota</taxon>
        <taxon>Gammaproteobacteria</taxon>
        <taxon>Lysobacterales</taxon>
        <taxon>Lysobacteraceae</taxon>
        <taxon>Lysobacter</taxon>
    </lineage>
</organism>
<evidence type="ECO:0000256" key="2">
    <source>
        <dbReference type="ARBA" id="ARBA00034247"/>
    </source>
</evidence>
<protein>
    <recommendedName>
        <fullName evidence="1">diguanylate cyclase</fullName>
        <ecNumber evidence="1">2.7.7.65</ecNumber>
    </recommendedName>
</protein>
<feature type="transmembrane region" description="Helical" evidence="4">
    <location>
        <begin position="389"/>
        <end position="410"/>
    </location>
</feature>
<sequence>MLRFRDASQQRKRQCDQGLFRGTRRRPPPRLPGRPSTPWPVGARDSCVGKPIRILLRGWLILLTLFASTIATAASPLVLGETTSDLPMAPHLGSLHDPSGRVSIHDALRAQQNGSFAPLPSTALGFREGAFWLHTTVVNRNPDEPRWLLVQQYALSDRVDVFLRYPDGRIEHQASGDSLPFRARSIPYRHPNFWLRLPHGAPVDLFVRVQSTSSMQVPLWLHTPTSFTALSRDAQFGIGIYYGILLALLFYNLVLWITLRDASYFWYVFHISAFGLVLFTLNGLGFEYLWPQSPDFAQKAVPLFICLGQIGMQQFARVFLELRRRWPLGDRITLVMILFFALLCIATFWLPTSLSTQVASASVFLSIAWIAIAAIVVTARGYKPARLFLLAWSMLLLGTGMFAAIAFGLVPKNFITEYGVQIGSAFEMLLLSIALGYRYSALRNENERIVREAKMHLEHKVELRTTELRNALAQLGDAHARLRESSQRDGLTGLHTRSHFREIYGGLLARARDEGKPLSLLMIDIDHFKQINDSHGHLVGDECLRWAAQSIGQTLRPYSAVPARFGGEEFIVALPGLDLARAQQVATEVLAQLRGGACRTQDHEIRITASIGVHEVDPTREPGIEAALRHADEALYRAKHEGRDRVRVSCAKPD</sequence>
<proteinExistence type="predicted"/>
<evidence type="ECO:0000259" key="5">
    <source>
        <dbReference type="PROSITE" id="PS50887"/>
    </source>
</evidence>
<evidence type="ECO:0000256" key="3">
    <source>
        <dbReference type="SAM" id="MobiDB-lite"/>
    </source>
</evidence>
<keyword evidence="4" id="KW-1133">Transmembrane helix</keyword>